<keyword evidence="1" id="KW-0812">Transmembrane</keyword>
<name>A0ABS6HDC3_9PROT</name>
<reference evidence="2 3" key="1">
    <citation type="submission" date="2021-01" db="EMBL/GenBank/DDBJ databases">
        <title>Roseomonas sp. nov, a bacterium isolated from an oil production mixture in Yumen Oilfield.</title>
        <authorList>
            <person name="Wu D."/>
        </authorList>
    </citation>
    <scope>NUCLEOTIDE SEQUENCE [LARGE SCALE GENOMIC DNA]</scope>
    <source>
        <strain evidence="2 3">ROY-5-3</strain>
    </source>
</reference>
<dbReference type="RefSeq" id="WP_216878363.1">
    <property type="nucleotide sequence ID" value="NZ_JAERQM010000007.1"/>
</dbReference>
<accession>A0ABS6HDC3</accession>
<evidence type="ECO:0000256" key="1">
    <source>
        <dbReference type="SAM" id="Phobius"/>
    </source>
</evidence>
<protein>
    <submittedName>
        <fullName evidence="2">Uncharacterized protein</fullName>
    </submittedName>
</protein>
<evidence type="ECO:0000313" key="2">
    <source>
        <dbReference type="EMBL" id="MBU8546351.1"/>
    </source>
</evidence>
<keyword evidence="1" id="KW-1133">Transmembrane helix</keyword>
<feature type="transmembrane region" description="Helical" evidence="1">
    <location>
        <begin position="29"/>
        <end position="48"/>
    </location>
</feature>
<organism evidence="2 3">
    <name type="scientific">Falsiroseomonas oleicola</name>
    <dbReference type="NCBI Taxonomy" id="2801474"/>
    <lineage>
        <taxon>Bacteria</taxon>
        <taxon>Pseudomonadati</taxon>
        <taxon>Pseudomonadota</taxon>
        <taxon>Alphaproteobacteria</taxon>
        <taxon>Acetobacterales</taxon>
        <taxon>Roseomonadaceae</taxon>
        <taxon>Falsiroseomonas</taxon>
    </lineage>
</organism>
<evidence type="ECO:0000313" key="3">
    <source>
        <dbReference type="Proteomes" id="UP000689967"/>
    </source>
</evidence>
<keyword evidence="1" id="KW-0472">Membrane</keyword>
<proteinExistence type="predicted"/>
<dbReference type="EMBL" id="JAERQM010000007">
    <property type="protein sequence ID" value="MBU8546351.1"/>
    <property type="molecule type" value="Genomic_DNA"/>
</dbReference>
<keyword evidence="3" id="KW-1185">Reference proteome</keyword>
<gene>
    <name evidence="2" type="ORF">JJQ90_21700</name>
</gene>
<comment type="caution">
    <text evidence="2">The sequence shown here is derived from an EMBL/GenBank/DDBJ whole genome shotgun (WGS) entry which is preliminary data.</text>
</comment>
<sequence length="80" mass="8758">MAILLLLLPLLAWLFWRWFRPEGGRPPRWAVILLAIAVVIGASAALFVRLTEEDVVGGVYVPPSLGPDGRVLPSRIEGGR</sequence>
<dbReference type="Proteomes" id="UP000689967">
    <property type="component" value="Unassembled WGS sequence"/>
</dbReference>